<evidence type="ECO:0000259" key="4">
    <source>
        <dbReference type="Pfam" id="PF10566"/>
    </source>
</evidence>
<keyword evidence="2 7" id="KW-0326">Glycosidase</keyword>
<dbReference type="PANTHER" id="PTHR35803">
    <property type="entry name" value="GLUCAN 1,4-ALPHA-GLUCOSIDASE SUSB-RELATED"/>
    <property type="match status" value="1"/>
</dbReference>
<dbReference type="EC" id="3.2.1.22" evidence="7"/>
<evidence type="ECO:0000256" key="1">
    <source>
        <dbReference type="ARBA" id="ARBA00022801"/>
    </source>
</evidence>
<dbReference type="GO" id="GO:0030246">
    <property type="term" value="F:carbohydrate binding"/>
    <property type="evidence" value="ECO:0007669"/>
    <property type="project" value="InterPro"/>
</dbReference>
<feature type="chain" id="PRO_5022991552" evidence="3">
    <location>
        <begin position="28"/>
        <end position="676"/>
    </location>
</feature>
<feature type="domain" description="Glycosyl-hydrolase 97 N-terminal" evidence="5">
    <location>
        <begin position="31"/>
        <end position="275"/>
    </location>
</feature>
<sequence length="676" mass="75671" precursor="true">MELLVTMKSLKLLLILTTAAACSSATAEEILRSPDEKIEVSLRTDEGNVTYSVRLGGDAIIGPSSLGLKPNDLAPLEVAKVTRSSADNVWEPVWGSQKRYRDHYNEIQLKVEGDAAQTIIFRAYNDGIAFRYQIPESFKFSDQVYAHEASEISIISEKPTAWFPLSQVLVSDAVDLNTWESGNRKVNKNARYDFKPARIRTPFTVKLSEQACLSVHEAAVVHSDEAWLNLDGNTLTVLSNLKTAGGWVTPWRTIQIADKPGGLITSSLIVNLNAPCEFEDTSWIKPGVTLWDWRAHGAHADDGFEYGLNTESYIRFIDFAAEAEVEYLMLDAEWYGPERDPKSDPKTAIPEIDIEQVCAYAKSKGVGIWLYVNTKAFQNFDMDETFSVYRNWGVVGIKHGFLGGGSHAKNEFSHNVAKKCAEYHIMYVVHESEKPSGVERTWPNILSYEYVNSMLDSGTRPAATPSRVINNLFVFGLSGPVDRSCGMFDLDSYITREYCHRQIPSTVVSQTAQCLLFPSGLVTLPDFPDAYRRKADLFEFIAQLPMSYDETRVLDAEFGQHITLARQAGDEWFVGALADEAGRKTSVTLDFLEEGVTYDLTLYEDAPDAHYEYIGPMNKREAMTQKVTLEPQATRRELYQVKKITAKKGDMIPTVIAPGGGHCMWIRPQAATHLTR</sequence>
<evidence type="ECO:0000259" key="6">
    <source>
        <dbReference type="Pfam" id="PF14509"/>
    </source>
</evidence>
<gene>
    <name evidence="7" type="ORF">Q31b_38970</name>
</gene>
<name>A0A5C6DVJ0_9BACT</name>
<dbReference type="SUPFAM" id="SSF51445">
    <property type="entry name" value="(Trans)glycosidases"/>
    <property type="match status" value="1"/>
</dbReference>
<feature type="domain" description="Glycosyl-hydrolase 97 C-terminal oligomerisation" evidence="6">
    <location>
        <begin position="548"/>
        <end position="666"/>
    </location>
</feature>
<reference evidence="7 8" key="1">
    <citation type="submission" date="2019-02" db="EMBL/GenBank/DDBJ databases">
        <title>Deep-cultivation of Planctomycetes and their phenomic and genomic characterization uncovers novel biology.</title>
        <authorList>
            <person name="Wiegand S."/>
            <person name="Jogler M."/>
            <person name="Boedeker C."/>
            <person name="Pinto D."/>
            <person name="Vollmers J."/>
            <person name="Rivas-Marin E."/>
            <person name="Kohn T."/>
            <person name="Peeters S.H."/>
            <person name="Heuer A."/>
            <person name="Rast P."/>
            <person name="Oberbeckmann S."/>
            <person name="Bunk B."/>
            <person name="Jeske O."/>
            <person name="Meyerdierks A."/>
            <person name="Storesund J.E."/>
            <person name="Kallscheuer N."/>
            <person name="Luecker S."/>
            <person name="Lage O.M."/>
            <person name="Pohl T."/>
            <person name="Merkel B.J."/>
            <person name="Hornburger P."/>
            <person name="Mueller R.-W."/>
            <person name="Bruemmer F."/>
            <person name="Labrenz M."/>
            <person name="Spormann A.M."/>
            <person name="Op Den Camp H."/>
            <person name="Overmann J."/>
            <person name="Amann R."/>
            <person name="Jetten M.S.M."/>
            <person name="Mascher T."/>
            <person name="Medema M.H."/>
            <person name="Devos D.P."/>
            <person name="Kaster A.-K."/>
            <person name="Ovreas L."/>
            <person name="Rohde M."/>
            <person name="Galperin M.Y."/>
            <person name="Jogler C."/>
        </authorList>
    </citation>
    <scope>NUCLEOTIDE SEQUENCE [LARGE SCALE GENOMIC DNA]</scope>
    <source>
        <strain evidence="7 8">Q31b</strain>
    </source>
</reference>
<dbReference type="Pfam" id="PF10566">
    <property type="entry name" value="Glyco_hydro_97"/>
    <property type="match status" value="1"/>
</dbReference>
<accession>A0A5C6DVJ0</accession>
<dbReference type="GO" id="GO:0004557">
    <property type="term" value="F:alpha-galactosidase activity"/>
    <property type="evidence" value="ECO:0007669"/>
    <property type="project" value="UniProtKB-EC"/>
</dbReference>
<dbReference type="InterPro" id="IPR017853">
    <property type="entry name" value="GH"/>
</dbReference>
<dbReference type="EMBL" id="SJPY01000006">
    <property type="protein sequence ID" value="TWU38819.1"/>
    <property type="molecule type" value="Genomic_DNA"/>
</dbReference>
<dbReference type="InterPro" id="IPR014718">
    <property type="entry name" value="GH-type_carb-bd"/>
</dbReference>
<dbReference type="Proteomes" id="UP000315471">
    <property type="component" value="Unassembled WGS sequence"/>
</dbReference>
<evidence type="ECO:0000313" key="8">
    <source>
        <dbReference type="Proteomes" id="UP000315471"/>
    </source>
</evidence>
<keyword evidence="1 7" id="KW-0378">Hydrolase</keyword>
<organism evidence="7 8">
    <name type="scientific">Novipirellula aureliae</name>
    <dbReference type="NCBI Taxonomy" id="2527966"/>
    <lineage>
        <taxon>Bacteria</taxon>
        <taxon>Pseudomonadati</taxon>
        <taxon>Planctomycetota</taxon>
        <taxon>Planctomycetia</taxon>
        <taxon>Pirellulales</taxon>
        <taxon>Pirellulaceae</taxon>
        <taxon>Novipirellula</taxon>
    </lineage>
</organism>
<feature type="domain" description="Glycosyl-hydrolase 97 catalytic" evidence="4">
    <location>
        <begin position="296"/>
        <end position="450"/>
    </location>
</feature>
<dbReference type="InterPro" id="IPR013785">
    <property type="entry name" value="Aldolase_TIM"/>
</dbReference>
<feature type="signal peptide" evidence="3">
    <location>
        <begin position="1"/>
        <end position="27"/>
    </location>
</feature>
<dbReference type="Gene3D" id="3.20.20.70">
    <property type="entry name" value="Aldolase class I"/>
    <property type="match status" value="1"/>
</dbReference>
<dbReference type="AlphaFoldDB" id="A0A5C6DVJ0"/>
<dbReference type="Gene3D" id="2.60.40.1180">
    <property type="entry name" value="Golgi alpha-mannosidase II"/>
    <property type="match status" value="1"/>
</dbReference>
<keyword evidence="3" id="KW-0732">Signal</keyword>
<dbReference type="InterPro" id="IPR019563">
    <property type="entry name" value="GH97_catalytic"/>
</dbReference>
<dbReference type="InterPro" id="IPR029486">
    <property type="entry name" value="GH97_N"/>
</dbReference>
<evidence type="ECO:0000256" key="3">
    <source>
        <dbReference type="SAM" id="SignalP"/>
    </source>
</evidence>
<evidence type="ECO:0000259" key="5">
    <source>
        <dbReference type="Pfam" id="PF14508"/>
    </source>
</evidence>
<keyword evidence="8" id="KW-1185">Reference proteome</keyword>
<dbReference type="InterPro" id="IPR013780">
    <property type="entry name" value="Glyco_hydro_b"/>
</dbReference>
<dbReference type="Pfam" id="PF14508">
    <property type="entry name" value="GH97_N"/>
    <property type="match status" value="1"/>
</dbReference>
<dbReference type="Gene3D" id="2.70.98.10">
    <property type="match status" value="1"/>
</dbReference>
<evidence type="ECO:0000313" key="7">
    <source>
        <dbReference type="EMBL" id="TWU38819.1"/>
    </source>
</evidence>
<dbReference type="InterPro" id="IPR029483">
    <property type="entry name" value="GH97_C"/>
</dbReference>
<proteinExistence type="predicted"/>
<dbReference type="InterPro" id="IPR052720">
    <property type="entry name" value="Glycosyl_hydrolase_97"/>
</dbReference>
<dbReference type="Pfam" id="PF14509">
    <property type="entry name" value="GH97_C"/>
    <property type="match status" value="1"/>
</dbReference>
<protein>
    <submittedName>
        <fullName evidence="7">Retaining alpha-galactosidase</fullName>
        <ecNumber evidence="7">3.2.1.22</ecNumber>
    </submittedName>
</protein>
<evidence type="ECO:0000256" key="2">
    <source>
        <dbReference type="ARBA" id="ARBA00023295"/>
    </source>
</evidence>
<comment type="caution">
    <text evidence="7">The sequence shown here is derived from an EMBL/GenBank/DDBJ whole genome shotgun (WGS) entry which is preliminary data.</text>
</comment>